<gene>
    <name evidence="2" type="ORF">UFOVP1373_30</name>
    <name evidence="1" type="ORF">UFOVP941_35</name>
</gene>
<proteinExistence type="predicted"/>
<evidence type="ECO:0000313" key="2">
    <source>
        <dbReference type="EMBL" id="CAB4202637.1"/>
    </source>
</evidence>
<accession>A0A6J5PM05</accession>
<sequence>MSKKVELKDETANGTKPVLSAASFNWVSVYIQKPNEGQKVASRISNEQGYVSECIYVNGYFETYRDHRNRIEITRWKHDEWAAL</sequence>
<protein>
    <submittedName>
        <fullName evidence="1">Uncharacterized protein</fullName>
    </submittedName>
</protein>
<dbReference type="EMBL" id="LR796898">
    <property type="protein sequence ID" value="CAB4172920.1"/>
    <property type="molecule type" value="Genomic_DNA"/>
</dbReference>
<reference evidence="1" key="1">
    <citation type="submission" date="2020-05" db="EMBL/GenBank/DDBJ databases">
        <authorList>
            <person name="Chiriac C."/>
            <person name="Salcher M."/>
            <person name="Ghai R."/>
            <person name="Kavagutti S V."/>
        </authorList>
    </citation>
    <scope>NUCLEOTIDE SEQUENCE</scope>
</reference>
<dbReference type="EMBL" id="LR797315">
    <property type="protein sequence ID" value="CAB4202637.1"/>
    <property type="molecule type" value="Genomic_DNA"/>
</dbReference>
<name>A0A6J5PM05_9CAUD</name>
<evidence type="ECO:0000313" key="1">
    <source>
        <dbReference type="EMBL" id="CAB4172920.1"/>
    </source>
</evidence>
<organism evidence="1">
    <name type="scientific">uncultured Caudovirales phage</name>
    <dbReference type="NCBI Taxonomy" id="2100421"/>
    <lineage>
        <taxon>Viruses</taxon>
        <taxon>Duplodnaviria</taxon>
        <taxon>Heunggongvirae</taxon>
        <taxon>Uroviricota</taxon>
        <taxon>Caudoviricetes</taxon>
        <taxon>Peduoviridae</taxon>
        <taxon>Maltschvirus</taxon>
        <taxon>Maltschvirus maltsch</taxon>
    </lineage>
</organism>